<proteinExistence type="predicted"/>
<dbReference type="AlphaFoldDB" id="A0A2Z6QUX1"/>
<sequence>MVAACKRADTGVGKWFHGRSTIHPITRKSTIQPSLQQTFDFVNIFVKAIKAIIIFIGTPISLITYAIQINSVHTKNLRERMNSGFEEIVTMNKIFESKLGLVNKEISVVNKEISVMNKIFEDRSNLENWSYPTL</sequence>
<protein>
    <submittedName>
        <fullName evidence="2">Uncharacterized protein</fullName>
    </submittedName>
</protein>
<keyword evidence="1" id="KW-0812">Transmembrane</keyword>
<keyword evidence="1" id="KW-0472">Membrane</keyword>
<organism evidence="2 3">
    <name type="scientific">Rhizophagus clarus</name>
    <dbReference type="NCBI Taxonomy" id="94130"/>
    <lineage>
        <taxon>Eukaryota</taxon>
        <taxon>Fungi</taxon>
        <taxon>Fungi incertae sedis</taxon>
        <taxon>Mucoromycota</taxon>
        <taxon>Glomeromycotina</taxon>
        <taxon>Glomeromycetes</taxon>
        <taxon>Glomerales</taxon>
        <taxon>Glomeraceae</taxon>
        <taxon>Rhizophagus</taxon>
    </lineage>
</organism>
<evidence type="ECO:0000313" key="3">
    <source>
        <dbReference type="Proteomes" id="UP000247702"/>
    </source>
</evidence>
<evidence type="ECO:0000313" key="2">
    <source>
        <dbReference type="EMBL" id="GBB88491.1"/>
    </source>
</evidence>
<feature type="transmembrane region" description="Helical" evidence="1">
    <location>
        <begin position="44"/>
        <end position="67"/>
    </location>
</feature>
<accession>A0A2Z6QUX1</accession>
<name>A0A2Z6QUX1_9GLOM</name>
<dbReference type="EMBL" id="BEXD01000558">
    <property type="protein sequence ID" value="GBB88491.1"/>
    <property type="molecule type" value="Genomic_DNA"/>
</dbReference>
<comment type="caution">
    <text evidence="2">The sequence shown here is derived from an EMBL/GenBank/DDBJ whole genome shotgun (WGS) entry which is preliminary data.</text>
</comment>
<keyword evidence="1" id="KW-1133">Transmembrane helix</keyword>
<dbReference type="Proteomes" id="UP000247702">
    <property type="component" value="Unassembled WGS sequence"/>
</dbReference>
<keyword evidence="3" id="KW-1185">Reference proteome</keyword>
<evidence type="ECO:0000256" key="1">
    <source>
        <dbReference type="SAM" id="Phobius"/>
    </source>
</evidence>
<reference evidence="2 3" key="1">
    <citation type="submission" date="2017-11" db="EMBL/GenBank/DDBJ databases">
        <title>The genome of Rhizophagus clarus HR1 reveals common genetic basis of auxotrophy among arbuscular mycorrhizal fungi.</title>
        <authorList>
            <person name="Kobayashi Y."/>
        </authorList>
    </citation>
    <scope>NUCLEOTIDE SEQUENCE [LARGE SCALE GENOMIC DNA]</scope>
    <source>
        <strain evidence="2 3">HR1</strain>
    </source>
</reference>
<gene>
    <name evidence="2" type="ORF">RclHR1_01500021</name>
</gene>